<comment type="caution">
    <text evidence="2">The sequence shown here is derived from an EMBL/GenBank/DDBJ whole genome shotgun (WGS) entry which is preliminary data.</text>
</comment>
<proteinExistence type="predicted"/>
<dbReference type="InterPro" id="IPR041498">
    <property type="entry name" value="Big_6"/>
</dbReference>
<evidence type="ECO:0000313" key="2">
    <source>
        <dbReference type="EMBL" id="MBN3556652.1"/>
    </source>
</evidence>
<feature type="domain" description="Bacterial Ig" evidence="1">
    <location>
        <begin position="1"/>
        <end position="69"/>
    </location>
</feature>
<dbReference type="Proteomes" id="UP000704529">
    <property type="component" value="Unassembled WGS sequence"/>
</dbReference>
<dbReference type="RefSeq" id="WP_206362623.1">
    <property type="nucleotide sequence ID" value="NZ_JAFHKU010000027.1"/>
</dbReference>
<gene>
    <name evidence="2" type="ORF">JYA60_00080</name>
</gene>
<reference evidence="2" key="1">
    <citation type="submission" date="2021-01" db="EMBL/GenBank/DDBJ databases">
        <title>Genome Sequencing of Type Strains.</title>
        <authorList>
            <person name="Lemaire J.F."/>
            <person name="Inderbitzin P."/>
            <person name="Collins S.B."/>
            <person name="Wespe N."/>
            <person name="Knight-Connoni V."/>
        </authorList>
    </citation>
    <scope>NUCLEOTIDE SEQUENCE</scope>
    <source>
        <strain evidence="2">DSM 14562</strain>
    </source>
</reference>
<accession>A0AA40ZW18</accession>
<organism evidence="2 3">
    <name type="scientific">Sphingomonas yabuuchiae</name>
    <dbReference type="NCBI Taxonomy" id="172044"/>
    <lineage>
        <taxon>Bacteria</taxon>
        <taxon>Pseudomonadati</taxon>
        <taxon>Pseudomonadota</taxon>
        <taxon>Alphaproteobacteria</taxon>
        <taxon>Sphingomonadales</taxon>
        <taxon>Sphingomonadaceae</taxon>
        <taxon>Sphingomonas</taxon>
    </lineage>
</organism>
<name>A0AA40ZW18_9SPHN</name>
<evidence type="ECO:0000313" key="3">
    <source>
        <dbReference type="Proteomes" id="UP000704529"/>
    </source>
</evidence>
<evidence type="ECO:0000259" key="1">
    <source>
        <dbReference type="Pfam" id="PF17936"/>
    </source>
</evidence>
<protein>
    <recommendedName>
        <fullName evidence="1">Bacterial Ig domain-containing protein</fullName>
    </recommendedName>
</protein>
<sequence>GSLVMGTGEVGATVPVLVANGATLGTARVRANGASVAALVTPHVDGQPLPVEQTDAAGHGSPAVPVIAPALTAPLAPLGAVARAGSRLTGTGEVGATVTIRGAGGAVL</sequence>
<dbReference type="Gene3D" id="2.60.40.10">
    <property type="entry name" value="Immunoglobulins"/>
    <property type="match status" value="1"/>
</dbReference>
<dbReference type="EMBL" id="JAFHKU010000027">
    <property type="protein sequence ID" value="MBN3556652.1"/>
    <property type="molecule type" value="Genomic_DNA"/>
</dbReference>
<dbReference type="InterPro" id="IPR013783">
    <property type="entry name" value="Ig-like_fold"/>
</dbReference>
<dbReference type="Pfam" id="PF17936">
    <property type="entry name" value="Big_6"/>
    <property type="match status" value="1"/>
</dbReference>
<dbReference type="AlphaFoldDB" id="A0AA40ZW18"/>
<feature type="non-terminal residue" evidence="2">
    <location>
        <position position="108"/>
    </location>
</feature>
<feature type="non-terminal residue" evidence="2">
    <location>
        <position position="1"/>
    </location>
</feature>